<name>A0ABP3KLL5_9SPHN</name>
<feature type="domain" description="O-antigen ligase-related" evidence="6">
    <location>
        <begin position="206"/>
        <end position="352"/>
    </location>
</feature>
<keyword evidence="3 5" id="KW-1133">Transmembrane helix</keyword>
<dbReference type="PANTHER" id="PTHR37422:SF23">
    <property type="entry name" value="TEICHURONIC ACID BIOSYNTHESIS PROTEIN TUAE"/>
    <property type="match status" value="1"/>
</dbReference>
<feature type="transmembrane region" description="Helical" evidence="5">
    <location>
        <begin position="400"/>
        <end position="420"/>
    </location>
</feature>
<proteinExistence type="predicted"/>
<feature type="transmembrane region" description="Helical" evidence="5">
    <location>
        <begin position="60"/>
        <end position="77"/>
    </location>
</feature>
<evidence type="ECO:0000256" key="5">
    <source>
        <dbReference type="SAM" id="Phobius"/>
    </source>
</evidence>
<evidence type="ECO:0000313" key="7">
    <source>
        <dbReference type="EMBL" id="GAA0482315.1"/>
    </source>
</evidence>
<evidence type="ECO:0000256" key="3">
    <source>
        <dbReference type="ARBA" id="ARBA00022989"/>
    </source>
</evidence>
<reference evidence="8" key="1">
    <citation type="journal article" date="2019" name="Int. J. Syst. Evol. Microbiol.">
        <title>The Global Catalogue of Microorganisms (GCM) 10K type strain sequencing project: providing services to taxonomists for standard genome sequencing and annotation.</title>
        <authorList>
            <consortium name="The Broad Institute Genomics Platform"/>
            <consortium name="The Broad Institute Genome Sequencing Center for Infectious Disease"/>
            <person name="Wu L."/>
            <person name="Ma J."/>
        </authorList>
    </citation>
    <scope>NUCLEOTIDE SEQUENCE [LARGE SCALE GENOMIC DNA]</scope>
    <source>
        <strain evidence="8">JCM 14162</strain>
    </source>
</reference>
<dbReference type="Proteomes" id="UP001500713">
    <property type="component" value="Unassembled WGS sequence"/>
</dbReference>
<dbReference type="Pfam" id="PF04932">
    <property type="entry name" value="Wzy_C"/>
    <property type="match status" value="1"/>
</dbReference>
<keyword evidence="4 5" id="KW-0472">Membrane</keyword>
<evidence type="ECO:0000256" key="4">
    <source>
        <dbReference type="ARBA" id="ARBA00023136"/>
    </source>
</evidence>
<feature type="transmembrane region" description="Helical" evidence="5">
    <location>
        <begin position="113"/>
        <end position="134"/>
    </location>
</feature>
<feature type="transmembrane region" description="Helical" evidence="5">
    <location>
        <begin position="377"/>
        <end position="394"/>
    </location>
</feature>
<feature type="transmembrane region" description="Helical" evidence="5">
    <location>
        <begin position="29"/>
        <end position="54"/>
    </location>
</feature>
<evidence type="ECO:0000256" key="1">
    <source>
        <dbReference type="ARBA" id="ARBA00004141"/>
    </source>
</evidence>
<protein>
    <recommendedName>
        <fullName evidence="6">O-antigen ligase-related domain-containing protein</fullName>
    </recommendedName>
</protein>
<gene>
    <name evidence="7" type="ORF">GCM10009096_25820</name>
</gene>
<feature type="transmembrane region" description="Helical" evidence="5">
    <location>
        <begin position="203"/>
        <end position="236"/>
    </location>
</feature>
<dbReference type="RefSeq" id="WP_229953379.1">
    <property type="nucleotide sequence ID" value="NZ_BAAAEM010000003.1"/>
</dbReference>
<dbReference type="EMBL" id="BAAAEM010000003">
    <property type="protein sequence ID" value="GAA0482315.1"/>
    <property type="molecule type" value="Genomic_DNA"/>
</dbReference>
<feature type="transmembrane region" description="Helical" evidence="5">
    <location>
        <begin position="345"/>
        <end position="365"/>
    </location>
</feature>
<keyword evidence="8" id="KW-1185">Reference proteome</keyword>
<comment type="caution">
    <text evidence="7">The sequence shown here is derived from an EMBL/GenBank/DDBJ whole genome shotgun (WGS) entry which is preliminary data.</text>
</comment>
<evidence type="ECO:0000256" key="2">
    <source>
        <dbReference type="ARBA" id="ARBA00022692"/>
    </source>
</evidence>
<feature type="transmembrane region" description="Helical" evidence="5">
    <location>
        <begin position="84"/>
        <end position="107"/>
    </location>
</feature>
<dbReference type="InterPro" id="IPR007016">
    <property type="entry name" value="O-antigen_ligase-rel_domated"/>
</dbReference>
<accession>A0ABP3KLL5</accession>
<feature type="transmembrane region" description="Helical" evidence="5">
    <location>
        <begin position="6"/>
        <end position="22"/>
    </location>
</feature>
<dbReference type="InterPro" id="IPR051533">
    <property type="entry name" value="WaaL-like"/>
</dbReference>
<keyword evidence="2 5" id="KW-0812">Transmembrane</keyword>
<organism evidence="7 8">
    <name type="scientific">Parasphingorhabdus litoris</name>
    <dbReference type="NCBI Taxonomy" id="394733"/>
    <lineage>
        <taxon>Bacteria</taxon>
        <taxon>Pseudomonadati</taxon>
        <taxon>Pseudomonadota</taxon>
        <taxon>Alphaproteobacteria</taxon>
        <taxon>Sphingomonadales</taxon>
        <taxon>Sphingomonadaceae</taxon>
        <taxon>Parasphingorhabdus</taxon>
    </lineage>
</organism>
<feature type="transmembrane region" description="Helical" evidence="5">
    <location>
        <begin position="248"/>
        <end position="267"/>
    </location>
</feature>
<evidence type="ECO:0000259" key="6">
    <source>
        <dbReference type="Pfam" id="PF04932"/>
    </source>
</evidence>
<evidence type="ECO:0000313" key="8">
    <source>
        <dbReference type="Proteomes" id="UP001500713"/>
    </source>
</evidence>
<sequence>MRFIALAVIIFSVPVFMVLLQQNAKYRRYLYFAVGFLPFVISAWNLDAAIISWATWPGQTKGVIITLLDALALAIVIRSRRSPLSFPFTALFIAYIGAAALSIIFSTTPQASFFYAWQLGTVLLVFWAVANVAMTKDGPKMIIAGLVCGITLQAGFSISQKFSGVVQASGTMGHQNLLGVATHFALYPSLAMLMATKKAKLPMLGVVAGLIVVAFGASRATIGLAGIGVMLVIFLSMVRKPTARKTKVAAIGLVILAIATPVAISSLQQRFAITSTEGSNEERQAFERAAKMIWADHPMGIGANRYVVVANTEGYSERAGVIWNRGSRSAPVHNSYLLAAAETGFIGLICFVLLIFVPIVAAFRFAWANRKDPKGDMAVGIGVTLVIFAMHSFYEWVMLTWVIQYMLAIAIGMLAGFITYRKAEKRAAIIAKRRAQSEDSDEAVPALAKQV</sequence>
<dbReference type="PANTHER" id="PTHR37422">
    <property type="entry name" value="TEICHURONIC ACID BIOSYNTHESIS PROTEIN TUAE"/>
    <property type="match status" value="1"/>
</dbReference>
<comment type="subcellular location">
    <subcellularLocation>
        <location evidence="1">Membrane</location>
        <topology evidence="1">Multi-pass membrane protein</topology>
    </subcellularLocation>
</comment>